<dbReference type="InterPro" id="IPR050259">
    <property type="entry name" value="SDR"/>
</dbReference>
<evidence type="ECO:0000313" key="11">
    <source>
        <dbReference type="EMBL" id="QKW46336.1"/>
    </source>
</evidence>
<dbReference type="NCBIfam" id="NF009466">
    <property type="entry name" value="PRK12826.1-2"/>
    <property type="match status" value="1"/>
</dbReference>
<keyword evidence="7 8" id="KW-0521">NADP</keyword>
<comment type="pathway">
    <text evidence="1 8">Lipid metabolism; fatty acid biosynthesis.</text>
</comment>
<dbReference type="PANTHER" id="PTHR42879">
    <property type="entry name" value="3-OXOACYL-(ACYL-CARRIER-PROTEIN) REDUCTASE"/>
    <property type="match status" value="1"/>
</dbReference>
<dbReference type="AlphaFoldDB" id="A0A7H8MVW5"/>
<keyword evidence="8" id="KW-0276">Fatty acid metabolism</keyword>
<dbReference type="RefSeq" id="WP_031127318.1">
    <property type="nucleotide sequence ID" value="NZ_CP054926.1"/>
</dbReference>
<feature type="region of interest" description="Disordered" evidence="9">
    <location>
        <begin position="1"/>
        <end position="25"/>
    </location>
</feature>
<dbReference type="GO" id="GO:0006633">
    <property type="term" value="P:fatty acid biosynthetic process"/>
    <property type="evidence" value="ECO:0007669"/>
    <property type="project" value="UniProtKB-UniPathway"/>
</dbReference>
<dbReference type="GO" id="GO:0004316">
    <property type="term" value="F:3-oxoacyl-[acyl-carrier-protein] reductase (NADPH) activity"/>
    <property type="evidence" value="ECO:0007669"/>
    <property type="project" value="UniProtKB-UniRule"/>
</dbReference>
<feature type="domain" description="Ketoreductase" evidence="10">
    <location>
        <begin position="21"/>
        <end position="206"/>
    </location>
</feature>
<name>A0A7H8MVW5_STRMI</name>
<dbReference type="EC" id="1.1.1.100" evidence="3 8"/>
<keyword evidence="8" id="KW-0443">Lipid metabolism</keyword>
<dbReference type="PRINTS" id="PR00080">
    <property type="entry name" value="SDRFAMILY"/>
</dbReference>
<dbReference type="Gene3D" id="3.40.50.720">
    <property type="entry name" value="NAD(P)-binding Rossmann-like Domain"/>
    <property type="match status" value="1"/>
</dbReference>
<dbReference type="EMBL" id="CP054926">
    <property type="protein sequence ID" value="QKW46336.1"/>
    <property type="molecule type" value="Genomic_DNA"/>
</dbReference>
<reference evidence="11 12" key="1">
    <citation type="submission" date="2020-06" db="EMBL/GenBank/DDBJ databases">
        <title>Genome mining for natural products.</title>
        <authorList>
            <person name="Zhang B."/>
            <person name="Shi J."/>
            <person name="Ge H."/>
        </authorList>
    </citation>
    <scope>NUCLEOTIDE SEQUENCE [LARGE SCALE GENOMIC DNA]</scope>
    <source>
        <strain evidence="11 12">NA06532</strain>
    </source>
</reference>
<dbReference type="SUPFAM" id="SSF51735">
    <property type="entry name" value="NAD(P)-binding Rossmann-fold domains"/>
    <property type="match status" value="1"/>
</dbReference>
<evidence type="ECO:0000256" key="2">
    <source>
        <dbReference type="ARBA" id="ARBA00006484"/>
    </source>
</evidence>
<dbReference type="Proteomes" id="UP000509345">
    <property type="component" value="Chromosome"/>
</dbReference>
<dbReference type="Pfam" id="PF13561">
    <property type="entry name" value="adh_short_C2"/>
    <property type="match status" value="1"/>
</dbReference>
<evidence type="ECO:0000256" key="6">
    <source>
        <dbReference type="PIRSR" id="PIRSR611284-1"/>
    </source>
</evidence>
<dbReference type="GeneID" id="87635397"/>
<comment type="subunit">
    <text evidence="8">Homotetramer.</text>
</comment>
<proteinExistence type="inferred from homology"/>
<feature type="binding site" evidence="7">
    <location>
        <begin position="27"/>
        <end position="30"/>
    </location>
    <ligand>
        <name>NADP(+)</name>
        <dbReference type="ChEBI" id="CHEBI:58349"/>
    </ligand>
</feature>
<comment type="catalytic activity">
    <reaction evidence="5 8">
        <text>a (3R)-hydroxyacyl-[ACP] + NADP(+) = a 3-oxoacyl-[ACP] + NADPH + H(+)</text>
        <dbReference type="Rhea" id="RHEA:17397"/>
        <dbReference type="Rhea" id="RHEA-COMP:9916"/>
        <dbReference type="Rhea" id="RHEA-COMP:9945"/>
        <dbReference type="ChEBI" id="CHEBI:15378"/>
        <dbReference type="ChEBI" id="CHEBI:57783"/>
        <dbReference type="ChEBI" id="CHEBI:58349"/>
        <dbReference type="ChEBI" id="CHEBI:78776"/>
        <dbReference type="ChEBI" id="CHEBI:78827"/>
        <dbReference type="EC" id="1.1.1.100"/>
    </reaction>
</comment>
<comment type="similarity">
    <text evidence="2 8">Belongs to the short-chain dehydrogenases/reductases (SDR) family.</text>
</comment>
<evidence type="ECO:0000313" key="12">
    <source>
        <dbReference type="Proteomes" id="UP000509345"/>
    </source>
</evidence>
<evidence type="ECO:0000256" key="4">
    <source>
        <dbReference type="ARBA" id="ARBA00023002"/>
    </source>
</evidence>
<dbReference type="PANTHER" id="PTHR42879:SF2">
    <property type="entry name" value="3-OXOACYL-[ACYL-CARRIER-PROTEIN] REDUCTASE FABG"/>
    <property type="match status" value="1"/>
</dbReference>
<dbReference type="SMART" id="SM00822">
    <property type="entry name" value="PKS_KR"/>
    <property type="match status" value="1"/>
</dbReference>
<accession>A0A7H8MVW5</accession>
<feature type="active site" description="Proton acceptor" evidence="6">
    <location>
        <position position="170"/>
    </location>
</feature>
<gene>
    <name evidence="11" type="primary">fabG</name>
    <name evidence="11" type="ORF">HUT09_29435</name>
</gene>
<protein>
    <recommendedName>
        <fullName evidence="3 8">3-oxoacyl-[acyl-carrier-protein] reductase</fullName>
        <ecNumber evidence="3 8">1.1.1.100</ecNumber>
    </recommendedName>
</protein>
<dbReference type="PRINTS" id="PR00081">
    <property type="entry name" value="GDHRDH"/>
</dbReference>
<dbReference type="FunFam" id="3.40.50.720:FF:000173">
    <property type="entry name" value="3-oxoacyl-[acyl-carrier protein] reductase"/>
    <property type="match status" value="1"/>
</dbReference>
<keyword evidence="8" id="KW-0275">Fatty acid biosynthesis</keyword>
<dbReference type="InterPro" id="IPR036291">
    <property type="entry name" value="NAD(P)-bd_dom_sf"/>
</dbReference>
<dbReference type="GO" id="GO:0051287">
    <property type="term" value="F:NAD binding"/>
    <property type="evidence" value="ECO:0007669"/>
    <property type="project" value="UniProtKB-UniRule"/>
</dbReference>
<feature type="binding site" evidence="7">
    <location>
        <begin position="170"/>
        <end position="174"/>
    </location>
    <ligand>
        <name>NADP(+)</name>
        <dbReference type="ChEBI" id="CHEBI:58349"/>
    </ligand>
</feature>
<evidence type="ECO:0000256" key="5">
    <source>
        <dbReference type="ARBA" id="ARBA00048508"/>
    </source>
</evidence>
<dbReference type="InterPro" id="IPR057326">
    <property type="entry name" value="KR_dom"/>
</dbReference>
<dbReference type="UniPathway" id="UPA00094"/>
<dbReference type="NCBIfam" id="TIGR01830">
    <property type="entry name" value="3oxo_ACP_reduc"/>
    <property type="match status" value="1"/>
</dbReference>
<comment type="function">
    <text evidence="8">Catalyzes the NADPH-dependent reduction of beta-ketoacyl-ACP substrates to beta-hydroxyacyl-ACP products, the first reductive step in the elongation cycle of fatty acid biosynthesis.</text>
</comment>
<dbReference type="InterPro" id="IPR002347">
    <property type="entry name" value="SDR_fam"/>
</dbReference>
<evidence type="ECO:0000256" key="9">
    <source>
        <dbReference type="SAM" id="MobiDB-lite"/>
    </source>
</evidence>
<dbReference type="InterPro" id="IPR020904">
    <property type="entry name" value="Sc_DH/Rdtase_CS"/>
</dbReference>
<keyword evidence="4 8" id="KW-0560">Oxidoreductase</keyword>
<evidence type="ECO:0000256" key="3">
    <source>
        <dbReference type="ARBA" id="ARBA00012948"/>
    </source>
</evidence>
<evidence type="ECO:0000259" key="10">
    <source>
        <dbReference type="SMART" id="SM00822"/>
    </source>
</evidence>
<keyword evidence="8" id="KW-0444">Lipid biosynthesis</keyword>
<evidence type="ECO:0000256" key="7">
    <source>
        <dbReference type="PIRSR" id="PIRSR611284-2"/>
    </source>
</evidence>
<dbReference type="PROSITE" id="PS00061">
    <property type="entry name" value="ADH_SHORT"/>
    <property type="match status" value="1"/>
</dbReference>
<feature type="binding site" evidence="7">
    <location>
        <position position="203"/>
    </location>
    <ligand>
        <name>NADP(+)</name>
        <dbReference type="ChEBI" id="CHEBI:58349"/>
    </ligand>
</feature>
<organism evidence="11 12">
    <name type="scientific">Streptomyces microflavus</name>
    <name type="common">Streptomyces lipmanii</name>
    <dbReference type="NCBI Taxonomy" id="1919"/>
    <lineage>
        <taxon>Bacteria</taxon>
        <taxon>Bacillati</taxon>
        <taxon>Actinomycetota</taxon>
        <taxon>Actinomycetes</taxon>
        <taxon>Kitasatosporales</taxon>
        <taxon>Streptomycetaceae</taxon>
        <taxon>Streptomyces</taxon>
    </lineage>
</organism>
<evidence type="ECO:0000256" key="8">
    <source>
        <dbReference type="RuleBase" id="RU366074"/>
    </source>
</evidence>
<sequence length="262" mass="27180">MSGTEADSGTEAAGQAPTPRPVALVTGGSRGIGRAVVARLAEDGYDIAFCYRSDAEAAEEAALTAEKAGARVLHLRVDVADAAQVKEFVTAAEAELGPLSAVVTSAGITRDRPLALMAEEEWRSVIDTNLDGTYNVCRAAVYPLMRRRRGAVVTLSSIAGVHGSAGQTNYAASKAGIIGFTRSLARECGRYGIRANVVAPGLISTDMTADLPAEVAERHLKSIPLGRAGTPQEVADLVSFLVSDRAAYITGQVVEINGGLPG</sequence>
<dbReference type="InterPro" id="IPR011284">
    <property type="entry name" value="3oxo_ACP_reduc"/>
</dbReference>
<evidence type="ECO:0000256" key="1">
    <source>
        <dbReference type="ARBA" id="ARBA00005194"/>
    </source>
</evidence>